<dbReference type="AlphaFoldDB" id="A0A6P2HKD0"/>
<dbReference type="InterPro" id="IPR029058">
    <property type="entry name" value="AB_hydrolase_fold"/>
</dbReference>
<proteinExistence type="predicted"/>
<evidence type="ECO:0000313" key="4">
    <source>
        <dbReference type="Proteomes" id="UP000494170"/>
    </source>
</evidence>
<organism evidence="3 4">
    <name type="scientific">Burkholderia lata (strain ATCC 17760 / DSM 23089 / LMG 22485 / NCIMB 9086 / R18194 / 383)</name>
    <dbReference type="NCBI Taxonomy" id="482957"/>
    <lineage>
        <taxon>Bacteria</taxon>
        <taxon>Pseudomonadati</taxon>
        <taxon>Pseudomonadota</taxon>
        <taxon>Betaproteobacteria</taxon>
        <taxon>Burkholderiales</taxon>
        <taxon>Burkholderiaceae</taxon>
        <taxon>Burkholderia</taxon>
        <taxon>Burkholderia cepacia complex</taxon>
    </lineage>
</organism>
<sequence length="268" mass="28369">MPELKLSDSASLHYEVHGEQGPWLVLVSGIGGHGAFWAEQVRHFSASCRVVIHDQRGHGQSTGGGADSGIAQASSDVLRLLDSLGAERVLLVGHSMGGMIVQQFALDHGDRVEGLVIGGSGAAADDYTRLVLGFRQRVLEKLGPADFCRLQTLLTVGAAAHTAPIGAILASEERSLQGLPANDVLLARMASIAAFDRSNELARLEMPALVVSAEDDVQATPEAGRRLAELIPHAQFTVLPAGGGHFFPKTSPDPYNTLLERFFHGLAS</sequence>
<dbReference type="Pfam" id="PF00561">
    <property type="entry name" value="Abhydrolase_1"/>
    <property type="match status" value="1"/>
</dbReference>
<dbReference type="GO" id="GO:0016020">
    <property type="term" value="C:membrane"/>
    <property type="evidence" value="ECO:0007669"/>
    <property type="project" value="TreeGrafter"/>
</dbReference>
<dbReference type="Proteomes" id="UP000494170">
    <property type="component" value="Unassembled WGS sequence"/>
</dbReference>
<dbReference type="PANTHER" id="PTHR43798">
    <property type="entry name" value="MONOACYLGLYCEROL LIPASE"/>
    <property type="match status" value="1"/>
</dbReference>
<dbReference type="PANTHER" id="PTHR43798:SF31">
    <property type="entry name" value="AB HYDROLASE SUPERFAMILY PROTEIN YCLE"/>
    <property type="match status" value="1"/>
</dbReference>
<feature type="domain" description="AB hydrolase-1" evidence="2">
    <location>
        <begin position="22"/>
        <end position="247"/>
    </location>
</feature>
<dbReference type="GO" id="GO:0016787">
    <property type="term" value="F:hydrolase activity"/>
    <property type="evidence" value="ECO:0007669"/>
    <property type="project" value="UniProtKB-KW"/>
</dbReference>
<accession>A0A6P2HKD0</accession>
<dbReference type="RefSeq" id="WP_174937504.1">
    <property type="nucleotide sequence ID" value="NZ_CABVPY010000003.1"/>
</dbReference>
<dbReference type="Gene3D" id="3.40.50.1820">
    <property type="entry name" value="alpha/beta hydrolase"/>
    <property type="match status" value="1"/>
</dbReference>
<dbReference type="PRINTS" id="PR00111">
    <property type="entry name" value="ABHYDROLASE"/>
</dbReference>
<dbReference type="SUPFAM" id="SSF53474">
    <property type="entry name" value="alpha/beta-Hydrolases"/>
    <property type="match status" value="1"/>
</dbReference>
<gene>
    <name evidence="3" type="ORF">BLA6863_00690</name>
</gene>
<dbReference type="InterPro" id="IPR000073">
    <property type="entry name" value="AB_hydrolase_1"/>
</dbReference>
<evidence type="ECO:0000313" key="3">
    <source>
        <dbReference type="EMBL" id="VWB18255.1"/>
    </source>
</evidence>
<keyword evidence="1 3" id="KW-0378">Hydrolase</keyword>
<name>A0A6P2HKD0_BURL3</name>
<evidence type="ECO:0000256" key="1">
    <source>
        <dbReference type="ARBA" id="ARBA00022801"/>
    </source>
</evidence>
<evidence type="ECO:0000259" key="2">
    <source>
        <dbReference type="Pfam" id="PF00561"/>
    </source>
</evidence>
<protein>
    <submittedName>
        <fullName evidence="3">Putative hydrolase</fullName>
    </submittedName>
</protein>
<dbReference type="InterPro" id="IPR050266">
    <property type="entry name" value="AB_hydrolase_sf"/>
</dbReference>
<dbReference type="EMBL" id="CABVPY010000003">
    <property type="protein sequence ID" value="VWB18255.1"/>
    <property type="molecule type" value="Genomic_DNA"/>
</dbReference>
<reference evidence="3 4" key="1">
    <citation type="submission" date="2019-09" db="EMBL/GenBank/DDBJ databases">
        <authorList>
            <person name="Depoorter E."/>
        </authorList>
    </citation>
    <scope>NUCLEOTIDE SEQUENCE [LARGE SCALE GENOMIC DNA]</scope>
    <source>
        <strain evidence="3">LMG 6863</strain>
    </source>
</reference>